<dbReference type="GO" id="GO:0009103">
    <property type="term" value="P:lipopolysaccharide biosynthetic process"/>
    <property type="evidence" value="ECO:0007669"/>
    <property type="project" value="TreeGrafter"/>
</dbReference>
<feature type="domain" description="Glycosyl transferase family 1" evidence="2">
    <location>
        <begin position="118"/>
        <end position="281"/>
    </location>
</feature>
<dbReference type="AlphaFoldDB" id="A0A1F5YHU1"/>
<dbReference type="Pfam" id="PF00534">
    <property type="entry name" value="Glycos_transf_1"/>
    <property type="match status" value="1"/>
</dbReference>
<evidence type="ECO:0000313" key="4">
    <source>
        <dbReference type="Proteomes" id="UP000178230"/>
    </source>
</evidence>
<protein>
    <recommendedName>
        <fullName evidence="2">Glycosyl transferase family 1 domain-containing protein</fullName>
    </recommendedName>
</protein>
<dbReference type="FunFam" id="3.40.50.2000:FF:000119">
    <property type="entry name" value="Glycosyl transferase group 1"/>
    <property type="match status" value="1"/>
</dbReference>
<dbReference type="InterPro" id="IPR001296">
    <property type="entry name" value="Glyco_trans_1"/>
</dbReference>
<evidence type="ECO:0000259" key="2">
    <source>
        <dbReference type="Pfam" id="PF00534"/>
    </source>
</evidence>
<dbReference type="CDD" id="cd03809">
    <property type="entry name" value="GT4_MtfB-like"/>
    <property type="match status" value="1"/>
</dbReference>
<proteinExistence type="predicted"/>
<dbReference type="EMBL" id="MFIY01000041">
    <property type="protein sequence ID" value="OGF99778.1"/>
    <property type="molecule type" value="Genomic_DNA"/>
</dbReference>
<reference evidence="3 4" key="1">
    <citation type="journal article" date="2016" name="Nat. Commun.">
        <title>Thousands of microbial genomes shed light on interconnected biogeochemical processes in an aquifer system.</title>
        <authorList>
            <person name="Anantharaman K."/>
            <person name="Brown C.T."/>
            <person name="Hug L.A."/>
            <person name="Sharon I."/>
            <person name="Castelle C.J."/>
            <person name="Probst A.J."/>
            <person name="Thomas B.C."/>
            <person name="Singh A."/>
            <person name="Wilkins M.J."/>
            <person name="Karaoz U."/>
            <person name="Brodie E.L."/>
            <person name="Williams K.H."/>
            <person name="Hubbard S.S."/>
            <person name="Banfield J.F."/>
        </authorList>
    </citation>
    <scope>NUCLEOTIDE SEQUENCE [LARGE SCALE GENOMIC DNA]</scope>
</reference>
<dbReference type="PANTHER" id="PTHR46401:SF2">
    <property type="entry name" value="GLYCOSYLTRANSFERASE WBBK-RELATED"/>
    <property type="match status" value="1"/>
</dbReference>
<dbReference type="GO" id="GO:0016757">
    <property type="term" value="F:glycosyltransferase activity"/>
    <property type="evidence" value="ECO:0007669"/>
    <property type="project" value="InterPro"/>
</dbReference>
<evidence type="ECO:0000313" key="3">
    <source>
        <dbReference type="EMBL" id="OGF99778.1"/>
    </source>
</evidence>
<dbReference type="Proteomes" id="UP000178230">
    <property type="component" value="Unassembled WGS sequence"/>
</dbReference>
<dbReference type="PANTHER" id="PTHR46401">
    <property type="entry name" value="GLYCOSYLTRANSFERASE WBBK-RELATED"/>
    <property type="match status" value="1"/>
</dbReference>
<organism evidence="3 4">
    <name type="scientific">Candidatus Gottesmanbacteria bacterium RBG_13_37_7</name>
    <dbReference type="NCBI Taxonomy" id="1798369"/>
    <lineage>
        <taxon>Bacteria</taxon>
        <taxon>Candidatus Gottesmaniibacteriota</taxon>
    </lineage>
</organism>
<name>A0A1F5YHU1_9BACT</name>
<dbReference type="Gene3D" id="3.40.50.2000">
    <property type="entry name" value="Glycogen Phosphorylase B"/>
    <property type="match status" value="2"/>
</dbReference>
<accession>A0A1F5YHU1</accession>
<keyword evidence="1" id="KW-0808">Transferase</keyword>
<sequence>SLPLSLYIDPEKPAVFFSPTHYSPRFAFCPRIIAIMDLSYIRFPEMFTKKDLYQLQHWTSYSVKKADKIITISNFSKSEIIDYYQISAERILVTYPGYDKDKYKKLEIINKINLLKIKKKYQIEGEYILFVGTLQPRKNLIRLIEAFKKVKTGVLKGKPLQLVISGKKGWLYREIFAKVKQFGLESDVVFSGYTDPRDLPDLYRHALCLVNPSLYEGFGIPVVEAMACGCPVIVSRTSSLPEVAGQAGIYIDPGNVSDIAEKILSVIKMSNKERRKIIQKGLNQVEKFNWENCAQETLAVLKEAVI</sequence>
<evidence type="ECO:0000256" key="1">
    <source>
        <dbReference type="ARBA" id="ARBA00022679"/>
    </source>
</evidence>
<comment type="caution">
    <text evidence="3">The sequence shown here is derived from an EMBL/GenBank/DDBJ whole genome shotgun (WGS) entry which is preliminary data.</text>
</comment>
<gene>
    <name evidence="3" type="ORF">A2Y99_02345</name>
</gene>
<feature type="non-terminal residue" evidence="3">
    <location>
        <position position="1"/>
    </location>
</feature>
<dbReference type="SUPFAM" id="SSF53756">
    <property type="entry name" value="UDP-Glycosyltransferase/glycogen phosphorylase"/>
    <property type="match status" value="1"/>
</dbReference>